<sequence>MIIRVFNCVVFAICCATVYGLFIIKSQVRSFCYQIDELSKQISEERDKAHMLKAEMAYLTSPDRLRQLSSYLGLDNVHSHQMITDPLLQTVDTKTKKQYAVANLSTKHHIKWRYKKAPSKYIQRVVATKIDNYGRIQ</sequence>
<dbReference type="EMBL" id="CP112932">
    <property type="protein sequence ID" value="WPY00374.1"/>
    <property type="molecule type" value="Genomic_DNA"/>
</dbReference>
<dbReference type="RefSeq" id="WP_323738449.1">
    <property type="nucleotide sequence ID" value="NZ_CP112932.1"/>
</dbReference>
<name>A0ABZ0UWD6_9RICK</name>
<organism evidence="1 2">
    <name type="scientific">Candidatus Trichorickettsia mobilis</name>
    <dbReference type="NCBI Taxonomy" id="1346319"/>
    <lineage>
        <taxon>Bacteria</taxon>
        <taxon>Pseudomonadati</taxon>
        <taxon>Pseudomonadota</taxon>
        <taxon>Alphaproteobacteria</taxon>
        <taxon>Rickettsiales</taxon>
        <taxon>Rickettsiaceae</taxon>
        <taxon>Rickettsieae</taxon>
        <taxon>Candidatus Trichorickettsia</taxon>
    </lineage>
</organism>
<evidence type="ECO:0000313" key="2">
    <source>
        <dbReference type="Proteomes" id="UP001326613"/>
    </source>
</evidence>
<protein>
    <submittedName>
        <fullName evidence="1">FtsL-like secreted protein</fullName>
    </submittedName>
</protein>
<gene>
    <name evidence="1" type="ORF">Trichorick_00247</name>
</gene>
<proteinExistence type="predicted"/>
<dbReference type="Proteomes" id="UP001326613">
    <property type="component" value="Chromosome"/>
</dbReference>
<accession>A0ABZ0UWD6</accession>
<evidence type="ECO:0000313" key="1">
    <source>
        <dbReference type="EMBL" id="WPY00374.1"/>
    </source>
</evidence>
<reference evidence="1 2" key="1">
    <citation type="submission" date="2022-10" db="EMBL/GenBank/DDBJ databases">
        <title>Host association and intracellularity evolved multiple times independently in the Rickettsiales.</title>
        <authorList>
            <person name="Castelli M."/>
            <person name="Nardi T."/>
            <person name="Gammuto L."/>
            <person name="Bellinzona G."/>
            <person name="Sabaneyeva E."/>
            <person name="Potekhin A."/>
            <person name="Serra V."/>
            <person name="Petroni G."/>
            <person name="Sassera D."/>
        </authorList>
    </citation>
    <scope>NUCLEOTIDE SEQUENCE [LARGE SCALE GENOMIC DNA]</scope>
    <source>
        <strain evidence="1 2">Kr 154-4</strain>
    </source>
</reference>
<keyword evidence="2" id="KW-1185">Reference proteome</keyword>